<evidence type="ECO:0000313" key="4">
    <source>
        <dbReference type="Proteomes" id="UP001595923"/>
    </source>
</evidence>
<reference evidence="4" key="1">
    <citation type="journal article" date="2019" name="Int. J. Syst. Evol. Microbiol.">
        <title>The Global Catalogue of Microorganisms (GCM) 10K type strain sequencing project: providing services to taxonomists for standard genome sequencing and annotation.</title>
        <authorList>
            <consortium name="The Broad Institute Genomics Platform"/>
            <consortium name="The Broad Institute Genome Sequencing Center for Infectious Disease"/>
            <person name="Wu L."/>
            <person name="Ma J."/>
        </authorList>
    </citation>
    <scope>NUCLEOTIDE SEQUENCE [LARGE SCALE GENOMIC DNA]</scope>
    <source>
        <strain evidence="4">XZYJ18</strain>
    </source>
</reference>
<dbReference type="EMBL" id="JBHSFQ010000006">
    <property type="protein sequence ID" value="MFC4562131.1"/>
    <property type="molecule type" value="Genomic_DNA"/>
</dbReference>
<feature type="transmembrane region" description="Helical" evidence="2">
    <location>
        <begin position="12"/>
        <end position="30"/>
    </location>
</feature>
<protein>
    <submittedName>
        <fullName evidence="3">Uncharacterized protein</fullName>
    </submittedName>
</protein>
<comment type="caution">
    <text evidence="3">The sequence shown here is derived from an EMBL/GenBank/DDBJ whole genome shotgun (WGS) entry which is preliminary data.</text>
</comment>
<keyword evidence="2" id="KW-0812">Transmembrane</keyword>
<evidence type="ECO:0000256" key="1">
    <source>
        <dbReference type="SAM" id="MobiDB-lite"/>
    </source>
</evidence>
<evidence type="ECO:0000256" key="2">
    <source>
        <dbReference type="SAM" id="Phobius"/>
    </source>
</evidence>
<organism evidence="3 4">
    <name type="scientific">Nocardiopsis mangrovi</name>
    <dbReference type="NCBI Taxonomy" id="1179818"/>
    <lineage>
        <taxon>Bacteria</taxon>
        <taxon>Bacillati</taxon>
        <taxon>Actinomycetota</taxon>
        <taxon>Actinomycetes</taxon>
        <taxon>Streptosporangiales</taxon>
        <taxon>Nocardiopsidaceae</taxon>
        <taxon>Nocardiopsis</taxon>
    </lineage>
</organism>
<sequence>MKGFAWRRLADPWWLLAGAIAGGLSWAIGLPPPASIGIGLIIWLTAIVVVGYVFGDLRSGAAPAAGTAGAPTAAVPENGPVEGNAGGAGASAAPSAANVYSTRARAACAAFEVTAEGLRGGPAGALAERMLWRFRDTVDAVVWLEENTLLLAGYRDELGALPGQAARHRRVASLVGEAERRTAAGTEDLEDITPVFAGLTGAMGDGAADSELDTLGGLARRLEGVGYGVAIAEQMVAEALGIGAPPEHFRSA</sequence>
<proteinExistence type="predicted"/>
<feature type="transmembrane region" description="Helical" evidence="2">
    <location>
        <begin position="36"/>
        <end position="54"/>
    </location>
</feature>
<gene>
    <name evidence="3" type="ORF">ACFO4E_09710</name>
</gene>
<evidence type="ECO:0000313" key="3">
    <source>
        <dbReference type="EMBL" id="MFC4562131.1"/>
    </source>
</evidence>
<keyword evidence="4" id="KW-1185">Reference proteome</keyword>
<name>A0ABV9DVG7_9ACTN</name>
<keyword evidence="2" id="KW-1133">Transmembrane helix</keyword>
<keyword evidence="2" id="KW-0472">Membrane</keyword>
<dbReference type="RefSeq" id="WP_378573037.1">
    <property type="nucleotide sequence ID" value="NZ_JBHSFQ010000006.1"/>
</dbReference>
<feature type="region of interest" description="Disordered" evidence="1">
    <location>
        <begin position="68"/>
        <end position="88"/>
    </location>
</feature>
<accession>A0ABV9DVG7</accession>
<dbReference type="Proteomes" id="UP001595923">
    <property type="component" value="Unassembled WGS sequence"/>
</dbReference>